<keyword evidence="1 3" id="KW-0853">WD repeat</keyword>
<evidence type="ECO:0000313" key="5">
    <source>
        <dbReference type="Proteomes" id="UP000242715"/>
    </source>
</evidence>
<dbReference type="InterPro" id="IPR001680">
    <property type="entry name" value="WD40_rpt"/>
</dbReference>
<dbReference type="InterPro" id="IPR015943">
    <property type="entry name" value="WD40/YVTN_repeat-like_dom_sf"/>
</dbReference>
<dbReference type="Gene3D" id="2.130.10.10">
    <property type="entry name" value="YVTN repeat-like/Quinoprotein amine dehydrogenase"/>
    <property type="match status" value="2"/>
</dbReference>
<sequence>MILQKPECSVIIPDILEDFCLNLLDWSCSNVLSVALQNEVYFLNGSDGTPSAVLKFEVDLPTSVSWAPDGRQLAVVSTNSQSTRWLHKFDEHTAAVKALAWCPFQSNLLASGGGKGDQCIKLWDTHTGARLNSVDTGSEITALLWNKNERELLSSHGVVQDQLTLWKYPSMLKMATLDAHISNVLYMSQSPDGYTVASVGADEKLRLWKIFGTPPAPPKSFNIPFANFNSIR</sequence>
<dbReference type="InterPro" id="IPR036322">
    <property type="entry name" value="WD40_repeat_dom_sf"/>
</dbReference>
<gene>
    <name evidence="4" type="ORF">TSUD_164430</name>
</gene>
<dbReference type="GO" id="GO:0005680">
    <property type="term" value="C:anaphase-promoting complex"/>
    <property type="evidence" value="ECO:0007669"/>
    <property type="project" value="TreeGrafter"/>
</dbReference>
<dbReference type="GO" id="GO:0010997">
    <property type="term" value="F:anaphase-promoting complex binding"/>
    <property type="evidence" value="ECO:0007669"/>
    <property type="project" value="InterPro"/>
</dbReference>
<dbReference type="SUPFAM" id="SSF50978">
    <property type="entry name" value="WD40 repeat-like"/>
    <property type="match status" value="1"/>
</dbReference>
<dbReference type="InterPro" id="IPR033010">
    <property type="entry name" value="Cdc20/Fizzy"/>
</dbReference>
<dbReference type="SMART" id="SM00320">
    <property type="entry name" value="WD40"/>
    <property type="match status" value="3"/>
</dbReference>
<dbReference type="OrthoDB" id="1420410at2759"/>
<dbReference type="AlphaFoldDB" id="A0A2Z6N0W2"/>
<evidence type="ECO:0000313" key="4">
    <source>
        <dbReference type="EMBL" id="GAU29595.1"/>
    </source>
</evidence>
<dbReference type="PROSITE" id="PS50294">
    <property type="entry name" value="WD_REPEATS_REGION"/>
    <property type="match status" value="1"/>
</dbReference>
<dbReference type="PANTHER" id="PTHR19918">
    <property type="entry name" value="CELL DIVISION CYCLE 20 CDC20 FIZZY -RELATED"/>
    <property type="match status" value="1"/>
</dbReference>
<evidence type="ECO:0000256" key="3">
    <source>
        <dbReference type="PROSITE-ProRule" id="PRU00221"/>
    </source>
</evidence>
<evidence type="ECO:0000256" key="2">
    <source>
        <dbReference type="ARBA" id="ARBA00022737"/>
    </source>
</evidence>
<dbReference type="GO" id="GO:0016567">
    <property type="term" value="P:protein ubiquitination"/>
    <property type="evidence" value="ECO:0007669"/>
    <property type="project" value="UniProtKB-UniPathway"/>
</dbReference>
<dbReference type="GO" id="GO:1905786">
    <property type="term" value="P:positive regulation of anaphase-promoting complex-dependent catabolic process"/>
    <property type="evidence" value="ECO:0007669"/>
    <property type="project" value="TreeGrafter"/>
</dbReference>
<dbReference type="UniPathway" id="UPA00143"/>
<dbReference type="GO" id="GO:0031145">
    <property type="term" value="P:anaphase-promoting complex-dependent catabolic process"/>
    <property type="evidence" value="ECO:0007669"/>
    <property type="project" value="TreeGrafter"/>
</dbReference>
<dbReference type="Proteomes" id="UP000242715">
    <property type="component" value="Unassembled WGS sequence"/>
</dbReference>
<dbReference type="EMBL" id="DF973401">
    <property type="protein sequence ID" value="GAU29595.1"/>
    <property type="molecule type" value="Genomic_DNA"/>
</dbReference>
<dbReference type="Pfam" id="PF00400">
    <property type="entry name" value="WD40"/>
    <property type="match status" value="2"/>
</dbReference>
<organism evidence="4 5">
    <name type="scientific">Trifolium subterraneum</name>
    <name type="common">Subterranean clover</name>
    <dbReference type="NCBI Taxonomy" id="3900"/>
    <lineage>
        <taxon>Eukaryota</taxon>
        <taxon>Viridiplantae</taxon>
        <taxon>Streptophyta</taxon>
        <taxon>Embryophyta</taxon>
        <taxon>Tracheophyta</taxon>
        <taxon>Spermatophyta</taxon>
        <taxon>Magnoliopsida</taxon>
        <taxon>eudicotyledons</taxon>
        <taxon>Gunneridae</taxon>
        <taxon>Pentapetalae</taxon>
        <taxon>rosids</taxon>
        <taxon>fabids</taxon>
        <taxon>Fabales</taxon>
        <taxon>Fabaceae</taxon>
        <taxon>Papilionoideae</taxon>
        <taxon>50 kb inversion clade</taxon>
        <taxon>NPAAA clade</taxon>
        <taxon>Hologalegina</taxon>
        <taxon>IRL clade</taxon>
        <taxon>Trifolieae</taxon>
        <taxon>Trifolium</taxon>
    </lineage>
</organism>
<dbReference type="GO" id="GO:1990757">
    <property type="term" value="F:ubiquitin ligase activator activity"/>
    <property type="evidence" value="ECO:0007669"/>
    <property type="project" value="TreeGrafter"/>
</dbReference>
<keyword evidence="5" id="KW-1185">Reference proteome</keyword>
<accession>A0A2Z6N0W2</accession>
<dbReference type="PANTHER" id="PTHR19918:SF39">
    <property type="entry name" value="TRANSDUCIN FAMILY PROTEIN_WD-40 REPEAT PROTEIN"/>
    <property type="match status" value="1"/>
</dbReference>
<evidence type="ECO:0000256" key="1">
    <source>
        <dbReference type="ARBA" id="ARBA00022574"/>
    </source>
</evidence>
<dbReference type="PROSITE" id="PS50082">
    <property type="entry name" value="WD_REPEATS_2"/>
    <property type="match status" value="1"/>
</dbReference>
<proteinExistence type="predicted"/>
<reference evidence="5" key="1">
    <citation type="journal article" date="2017" name="Front. Plant Sci.">
        <title>Climate Clever Clovers: New Paradigm to Reduce the Environmental Footprint of Ruminants by Breeding Low Methanogenic Forages Utilizing Haplotype Variation.</title>
        <authorList>
            <person name="Kaur P."/>
            <person name="Appels R."/>
            <person name="Bayer P.E."/>
            <person name="Keeble-Gagnere G."/>
            <person name="Wang J."/>
            <person name="Hirakawa H."/>
            <person name="Shirasawa K."/>
            <person name="Vercoe P."/>
            <person name="Stefanova K."/>
            <person name="Durmic Z."/>
            <person name="Nichols P."/>
            <person name="Revell C."/>
            <person name="Isobe S.N."/>
            <person name="Edwards D."/>
            <person name="Erskine W."/>
        </authorList>
    </citation>
    <scope>NUCLEOTIDE SEQUENCE [LARGE SCALE GENOMIC DNA]</scope>
    <source>
        <strain evidence="5">cv. Daliak</strain>
    </source>
</reference>
<feature type="repeat" description="WD" evidence="3">
    <location>
        <begin position="177"/>
        <end position="210"/>
    </location>
</feature>
<keyword evidence="2" id="KW-0677">Repeat</keyword>
<protein>
    <submittedName>
        <fullName evidence="4">Uncharacterized protein</fullName>
    </submittedName>
</protein>
<name>A0A2Z6N0W2_TRISU</name>